<dbReference type="PATRIC" id="fig|1267003.4.peg.1850"/>
<accession>A0A0R1GJV1</accession>
<dbReference type="Proteomes" id="UP000051176">
    <property type="component" value="Unassembled WGS sequence"/>
</dbReference>
<evidence type="ECO:0000313" key="2">
    <source>
        <dbReference type="Proteomes" id="UP000051176"/>
    </source>
</evidence>
<dbReference type="eggNOG" id="ENOG5030A84">
    <property type="taxonomic scope" value="Bacteria"/>
</dbReference>
<protein>
    <submittedName>
        <fullName evidence="1">Uncharacterized protein</fullName>
    </submittedName>
</protein>
<dbReference type="AlphaFoldDB" id="A0A0R1GJV1"/>
<comment type="caution">
    <text evidence="1">The sequence shown here is derived from an EMBL/GenBank/DDBJ whole genome shotgun (WGS) entry which is preliminary data.</text>
</comment>
<dbReference type="EMBL" id="AZCZ01000049">
    <property type="protein sequence ID" value="KRK34351.1"/>
    <property type="molecule type" value="Genomic_DNA"/>
</dbReference>
<keyword evidence="2" id="KW-1185">Reference proteome</keyword>
<evidence type="ECO:0000313" key="1">
    <source>
        <dbReference type="EMBL" id="KRK34351.1"/>
    </source>
</evidence>
<proteinExistence type="predicted"/>
<reference evidence="1 2" key="1">
    <citation type="journal article" date="2015" name="Genome Announc.">
        <title>Expanding the biotechnology potential of lactobacilli through comparative genomics of 213 strains and associated genera.</title>
        <authorList>
            <person name="Sun Z."/>
            <person name="Harris H.M."/>
            <person name="McCann A."/>
            <person name="Guo C."/>
            <person name="Argimon S."/>
            <person name="Zhang W."/>
            <person name="Yang X."/>
            <person name="Jeffery I.B."/>
            <person name="Cooney J.C."/>
            <person name="Kagawa T.F."/>
            <person name="Liu W."/>
            <person name="Song Y."/>
            <person name="Salvetti E."/>
            <person name="Wrobel A."/>
            <person name="Rasinkangas P."/>
            <person name="Parkhill J."/>
            <person name="Rea M.C."/>
            <person name="O'Sullivan O."/>
            <person name="Ritari J."/>
            <person name="Douillard F.P."/>
            <person name="Paul Ross R."/>
            <person name="Yang R."/>
            <person name="Briner A.E."/>
            <person name="Felis G.E."/>
            <person name="de Vos W.M."/>
            <person name="Barrangou R."/>
            <person name="Klaenhammer T.R."/>
            <person name="Caufield P.W."/>
            <person name="Cui Y."/>
            <person name="Zhang H."/>
            <person name="O'Toole P.W."/>
        </authorList>
    </citation>
    <scope>NUCLEOTIDE SEQUENCE [LARGE SCALE GENOMIC DNA]</scope>
    <source>
        <strain evidence="1 2">ATCC 53295</strain>
    </source>
</reference>
<name>A0A0R1GJV1_9LACO</name>
<organism evidence="1 2">
    <name type="scientific">Levilactobacillus parabrevis ATCC 53295</name>
    <dbReference type="NCBI Taxonomy" id="1267003"/>
    <lineage>
        <taxon>Bacteria</taxon>
        <taxon>Bacillati</taxon>
        <taxon>Bacillota</taxon>
        <taxon>Bacilli</taxon>
        <taxon>Lactobacillales</taxon>
        <taxon>Lactobacillaceae</taxon>
        <taxon>Levilactobacillus</taxon>
    </lineage>
</organism>
<dbReference type="STRING" id="357278.IV61_GL001974"/>
<gene>
    <name evidence="1" type="ORF">FD07_GL001756</name>
</gene>
<dbReference type="RefSeq" id="WP_020090377.1">
    <property type="nucleotide sequence ID" value="NZ_AZCZ01000049.1"/>
</dbReference>
<sequence length="115" mass="13558">MQNQDLTITDLDEHAQLTALTDFVHFYLEHYRTNDLEILSQFKVDYAMNDINMYIYANRNFGPDQLAAGVLEYKKNLFVEILQTINLPFNENGSLKENTWDGWYQQEYAKIPQGK</sequence>
<dbReference type="OrthoDB" id="2301346at2"/>
<dbReference type="GeneID" id="97415862"/>